<keyword evidence="4 5" id="KW-0472">Membrane</keyword>
<dbReference type="PANTHER" id="PTHR46314:SF2">
    <property type="entry name" value="SOLUTE CARRIER FAMILY 25 MEMBER 44"/>
    <property type="match status" value="1"/>
</dbReference>
<dbReference type="Proteomes" id="UP000014500">
    <property type="component" value="Unassembled WGS sequence"/>
</dbReference>
<dbReference type="Pfam" id="PF00153">
    <property type="entry name" value="Mito_carr"/>
    <property type="match status" value="3"/>
</dbReference>
<feature type="transmembrane region" description="Helical" evidence="7">
    <location>
        <begin position="221"/>
        <end position="243"/>
    </location>
</feature>
<dbReference type="EMBL" id="JH431739">
    <property type="status" value="NOT_ANNOTATED_CDS"/>
    <property type="molecule type" value="Genomic_DNA"/>
</dbReference>
<comment type="similarity">
    <text evidence="2 6">Belongs to the mitochondrial carrier (TC 2.A.29) family.</text>
</comment>
<dbReference type="eggNOG" id="KOG0765">
    <property type="taxonomic scope" value="Eukaryota"/>
</dbReference>
<sequence>MIYNEELKLVASLISTKNHRQNLKMEPIDPPYIRTIEWDMMNKKRFYPLSILSSFTIRCVLYPFTVIKTRLQVQKRNTIYKGTYDAFTKIFRHEGFAGLYKGFWINTIQIFSGVFYVTTYENVRRIAQIYGGIEDSRLRGMIGGGAASVVGQTIIVPFDVISQHMMILGQYESVQPNQVNKPPLRLNPLNIKYEKLNKASIARQIIIEIYKRDGFTGFYRGYLASLGTFVPNSALWWSFYLFYSDELVKRFPDRVPLLMIQCMAAPLGGITTSLITNPLDVVRARIQVHRLHSFSTAFQTLWAEEGLRIFTKGLSARLVQSIAFSFMIILGYESIKRFSINDEYKDQIKW</sequence>
<proteinExistence type="inferred from homology"/>
<feature type="repeat" description="Solcar" evidence="5">
    <location>
        <begin position="256"/>
        <end position="338"/>
    </location>
</feature>
<feature type="repeat" description="Solcar" evidence="5">
    <location>
        <begin position="41"/>
        <end position="126"/>
    </location>
</feature>
<dbReference type="GO" id="GO:0016020">
    <property type="term" value="C:membrane"/>
    <property type="evidence" value="ECO:0007669"/>
    <property type="project" value="UniProtKB-SubCell"/>
</dbReference>
<name>T1J0N7_STRMM</name>
<evidence type="ECO:0000256" key="6">
    <source>
        <dbReference type="RuleBase" id="RU000488"/>
    </source>
</evidence>
<dbReference type="PhylomeDB" id="T1J0N7"/>
<feature type="transmembrane region" description="Helical" evidence="7">
    <location>
        <begin position="255"/>
        <end position="275"/>
    </location>
</feature>
<evidence type="ECO:0000313" key="8">
    <source>
        <dbReference type="EnsemblMetazoa" id="SMAR007091-PA"/>
    </source>
</evidence>
<keyword evidence="6" id="KW-0813">Transport</keyword>
<evidence type="ECO:0000313" key="9">
    <source>
        <dbReference type="Proteomes" id="UP000014500"/>
    </source>
</evidence>
<dbReference type="AlphaFoldDB" id="T1J0N7"/>
<evidence type="ECO:0000256" key="5">
    <source>
        <dbReference type="PROSITE-ProRule" id="PRU00282"/>
    </source>
</evidence>
<dbReference type="STRING" id="126957.T1J0N7"/>
<dbReference type="HOGENOM" id="CLU_015166_3_3_1"/>
<dbReference type="EnsemblMetazoa" id="SMAR007091-RA">
    <property type="protein sequence ID" value="SMAR007091-PA"/>
    <property type="gene ID" value="SMAR007091"/>
</dbReference>
<accession>T1J0N7</accession>
<dbReference type="GO" id="GO:0005739">
    <property type="term" value="C:mitochondrion"/>
    <property type="evidence" value="ECO:0007669"/>
    <property type="project" value="InterPro"/>
</dbReference>
<dbReference type="PROSITE" id="PS50920">
    <property type="entry name" value="SOLCAR"/>
    <property type="match status" value="3"/>
</dbReference>
<evidence type="ECO:0000256" key="2">
    <source>
        <dbReference type="ARBA" id="ARBA00006375"/>
    </source>
</evidence>
<evidence type="ECO:0000256" key="4">
    <source>
        <dbReference type="ARBA" id="ARBA00023136"/>
    </source>
</evidence>
<dbReference type="SUPFAM" id="SSF103506">
    <property type="entry name" value="Mitochondrial carrier"/>
    <property type="match status" value="1"/>
</dbReference>
<evidence type="ECO:0008006" key="10">
    <source>
        <dbReference type="Google" id="ProtNLM"/>
    </source>
</evidence>
<feature type="transmembrane region" description="Helical" evidence="7">
    <location>
        <begin position="46"/>
        <end position="67"/>
    </location>
</feature>
<feature type="repeat" description="Solcar" evidence="5">
    <location>
        <begin position="135"/>
        <end position="246"/>
    </location>
</feature>
<keyword evidence="7" id="KW-1133">Transmembrane helix</keyword>
<evidence type="ECO:0000256" key="7">
    <source>
        <dbReference type="SAM" id="Phobius"/>
    </source>
</evidence>
<evidence type="ECO:0000256" key="1">
    <source>
        <dbReference type="ARBA" id="ARBA00004141"/>
    </source>
</evidence>
<comment type="subcellular location">
    <subcellularLocation>
        <location evidence="1">Membrane</location>
        <topology evidence="1">Multi-pass membrane protein</topology>
    </subcellularLocation>
</comment>
<organism evidence="8 9">
    <name type="scientific">Strigamia maritima</name>
    <name type="common">European centipede</name>
    <name type="synonym">Geophilus maritimus</name>
    <dbReference type="NCBI Taxonomy" id="126957"/>
    <lineage>
        <taxon>Eukaryota</taxon>
        <taxon>Metazoa</taxon>
        <taxon>Ecdysozoa</taxon>
        <taxon>Arthropoda</taxon>
        <taxon>Myriapoda</taxon>
        <taxon>Chilopoda</taxon>
        <taxon>Pleurostigmophora</taxon>
        <taxon>Geophilomorpha</taxon>
        <taxon>Linotaeniidae</taxon>
        <taxon>Strigamia</taxon>
    </lineage>
</organism>
<dbReference type="InterPro" id="IPR042164">
    <property type="entry name" value="SLC25A44"/>
</dbReference>
<dbReference type="OMA" id="GPSGILM"/>
<evidence type="ECO:0000256" key="3">
    <source>
        <dbReference type="ARBA" id="ARBA00022692"/>
    </source>
</evidence>
<keyword evidence="3 5" id="KW-0812">Transmembrane</keyword>
<dbReference type="InterPro" id="IPR023395">
    <property type="entry name" value="MCP_dom_sf"/>
</dbReference>
<dbReference type="GO" id="GO:0015658">
    <property type="term" value="F:branched-chain amino acid transmembrane transporter activity"/>
    <property type="evidence" value="ECO:0007669"/>
    <property type="project" value="InterPro"/>
</dbReference>
<reference evidence="8" key="2">
    <citation type="submission" date="2015-02" db="UniProtKB">
        <authorList>
            <consortium name="EnsemblMetazoa"/>
        </authorList>
    </citation>
    <scope>IDENTIFICATION</scope>
</reference>
<keyword evidence="9" id="KW-1185">Reference proteome</keyword>
<dbReference type="PANTHER" id="PTHR46314">
    <property type="entry name" value="SOLUTE CARRIER FAMILY 25 MEMBER 44"/>
    <property type="match status" value="1"/>
</dbReference>
<dbReference type="InterPro" id="IPR018108">
    <property type="entry name" value="MCP_transmembrane"/>
</dbReference>
<dbReference type="GO" id="GO:0009083">
    <property type="term" value="P:branched-chain amino acid catabolic process"/>
    <property type="evidence" value="ECO:0007669"/>
    <property type="project" value="InterPro"/>
</dbReference>
<reference evidence="9" key="1">
    <citation type="submission" date="2011-05" db="EMBL/GenBank/DDBJ databases">
        <authorList>
            <person name="Richards S.R."/>
            <person name="Qu J."/>
            <person name="Jiang H."/>
            <person name="Jhangiani S.N."/>
            <person name="Agravi P."/>
            <person name="Goodspeed R."/>
            <person name="Gross S."/>
            <person name="Mandapat C."/>
            <person name="Jackson L."/>
            <person name="Mathew T."/>
            <person name="Pu L."/>
            <person name="Thornton R."/>
            <person name="Saada N."/>
            <person name="Wilczek-Boney K.B."/>
            <person name="Lee S."/>
            <person name="Kovar C."/>
            <person name="Wu Y."/>
            <person name="Scherer S.E."/>
            <person name="Worley K.C."/>
            <person name="Muzny D.M."/>
            <person name="Gibbs R."/>
        </authorList>
    </citation>
    <scope>NUCLEOTIDE SEQUENCE</scope>
    <source>
        <strain evidence="9">Brora</strain>
    </source>
</reference>
<protein>
    <recommendedName>
        <fullName evidence="10">Solute carrier family 25 member 44</fullName>
    </recommendedName>
</protein>
<dbReference type="Gene3D" id="1.50.40.10">
    <property type="entry name" value="Mitochondrial carrier domain"/>
    <property type="match status" value="2"/>
</dbReference>